<feature type="compositionally biased region" description="Basic and acidic residues" evidence="1">
    <location>
        <begin position="20"/>
        <end position="31"/>
    </location>
</feature>
<protein>
    <submittedName>
        <fullName evidence="2">Uncharacterized protein</fullName>
    </submittedName>
</protein>
<dbReference type="EMBL" id="CAUOFW020001046">
    <property type="protein sequence ID" value="CAK9140475.1"/>
    <property type="molecule type" value="Genomic_DNA"/>
</dbReference>
<feature type="region of interest" description="Disordered" evidence="1">
    <location>
        <begin position="1"/>
        <end position="181"/>
    </location>
</feature>
<gene>
    <name evidence="2" type="ORF">ILEXP_LOCUS7926</name>
</gene>
<organism evidence="2 3">
    <name type="scientific">Ilex paraguariensis</name>
    <name type="common">yerba mate</name>
    <dbReference type="NCBI Taxonomy" id="185542"/>
    <lineage>
        <taxon>Eukaryota</taxon>
        <taxon>Viridiplantae</taxon>
        <taxon>Streptophyta</taxon>
        <taxon>Embryophyta</taxon>
        <taxon>Tracheophyta</taxon>
        <taxon>Spermatophyta</taxon>
        <taxon>Magnoliopsida</taxon>
        <taxon>eudicotyledons</taxon>
        <taxon>Gunneridae</taxon>
        <taxon>Pentapetalae</taxon>
        <taxon>asterids</taxon>
        <taxon>campanulids</taxon>
        <taxon>Aquifoliales</taxon>
        <taxon>Aquifoliaceae</taxon>
        <taxon>Ilex</taxon>
    </lineage>
</organism>
<name>A0ABC8RA93_9AQUA</name>
<comment type="caution">
    <text evidence="2">The sequence shown here is derived from an EMBL/GenBank/DDBJ whole genome shotgun (WGS) entry which is preliminary data.</text>
</comment>
<sequence>MEAEQVVRNPEEEISSQQSVEKEKERNDGKPKKPLFRFPPDYESIRGTIPMDTQDQEPGDTNGPRHDQIVDLGSQPPVGLVRPRNKEGLGRDTGTKQGLDGQSKEMDLEGTTVDRGMESWTSQLGSGSSDKERGRKVGKINRGSPARRLSNRKQDTRARRQSTLGLQSKGTSKNVRTRQGFSDVGVWRGCTNWK</sequence>
<dbReference type="Proteomes" id="UP001642360">
    <property type="component" value="Unassembled WGS sequence"/>
</dbReference>
<feature type="compositionally biased region" description="Polar residues" evidence="1">
    <location>
        <begin position="119"/>
        <end position="128"/>
    </location>
</feature>
<evidence type="ECO:0000313" key="2">
    <source>
        <dbReference type="EMBL" id="CAK9140475.1"/>
    </source>
</evidence>
<reference evidence="2 3" key="1">
    <citation type="submission" date="2024-02" db="EMBL/GenBank/DDBJ databases">
        <authorList>
            <person name="Vignale AGUSTIN F."/>
            <person name="Sosa J E."/>
            <person name="Modenutti C."/>
        </authorList>
    </citation>
    <scope>NUCLEOTIDE SEQUENCE [LARGE SCALE GENOMIC DNA]</scope>
</reference>
<keyword evidence="3" id="KW-1185">Reference proteome</keyword>
<accession>A0ABC8RA93</accession>
<feature type="compositionally biased region" description="Polar residues" evidence="1">
    <location>
        <begin position="161"/>
        <end position="180"/>
    </location>
</feature>
<proteinExistence type="predicted"/>
<evidence type="ECO:0000256" key="1">
    <source>
        <dbReference type="SAM" id="MobiDB-lite"/>
    </source>
</evidence>
<feature type="compositionally biased region" description="Basic and acidic residues" evidence="1">
    <location>
        <begin position="84"/>
        <end position="94"/>
    </location>
</feature>
<evidence type="ECO:0000313" key="3">
    <source>
        <dbReference type="Proteomes" id="UP001642360"/>
    </source>
</evidence>
<dbReference type="AlphaFoldDB" id="A0ABC8RA93"/>